<evidence type="ECO:0000256" key="3">
    <source>
        <dbReference type="RuleBase" id="RU003718"/>
    </source>
</evidence>
<evidence type="ECO:0000256" key="5">
    <source>
        <dbReference type="SAM" id="Coils"/>
    </source>
</evidence>
<dbReference type="PANTHER" id="PTHR11926:SF1395">
    <property type="entry name" value="GLYCOSYLTRANSFERASE"/>
    <property type="match status" value="1"/>
</dbReference>
<dbReference type="Gene3D" id="3.40.50.2000">
    <property type="entry name" value="Glycogen Phosphorylase B"/>
    <property type="match status" value="2"/>
</dbReference>
<dbReference type="SUPFAM" id="SSF53756">
    <property type="entry name" value="UDP-Glycosyltransferase/glycogen phosphorylase"/>
    <property type="match status" value="1"/>
</dbReference>
<dbReference type="EMBL" id="JAVXUO010001952">
    <property type="protein sequence ID" value="KAK2977772.1"/>
    <property type="molecule type" value="Genomic_DNA"/>
</dbReference>
<dbReference type="PROSITE" id="PS00375">
    <property type="entry name" value="UDPGT"/>
    <property type="match status" value="1"/>
</dbReference>
<proteinExistence type="inferred from homology"/>
<evidence type="ECO:0000256" key="4">
    <source>
        <dbReference type="RuleBase" id="RU362057"/>
    </source>
</evidence>
<keyword evidence="5" id="KW-0175">Coiled coil</keyword>
<evidence type="ECO:0000313" key="7">
    <source>
        <dbReference type="Proteomes" id="UP001187471"/>
    </source>
</evidence>
<keyword evidence="7" id="KW-1185">Reference proteome</keyword>
<reference evidence="6" key="1">
    <citation type="submission" date="2022-12" db="EMBL/GenBank/DDBJ databases">
        <title>Draft genome assemblies for two species of Escallonia (Escalloniales).</title>
        <authorList>
            <person name="Chanderbali A."/>
            <person name="Dervinis C."/>
            <person name="Anghel I."/>
            <person name="Soltis D."/>
            <person name="Soltis P."/>
            <person name="Zapata F."/>
        </authorList>
    </citation>
    <scope>NUCLEOTIDE SEQUENCE</scope>
    <source>
        <strain evidence="6">UCBG92.1500</strain>
        <tissue evidence="6">Leaf</tissue>
    </source>
</reference>
<sequence length="459" mass="50798">MPVGDEKPVAGYHIVAMPYPGRGHINPMINLCTFLASKRGINITIVLTEEWLGLIGLAPGAPTIRLRTIPNVIPSEINRGDDFAGFIEAVFTKMETPFDQLLDQLDLPASCIVADMVLPWMKSVGSRRNIPVVSLWPAAPSSFLAFYHSHLLAARGKHPKEDLPAERKEDIFDDLPGVSSVVKDTRIQNLMRKAFSYATKGQGLIFTSFYELEPHTINSLTAELHIPIYTIGPAIPYSSLKDQSSMSIHIYDEECFKWLDLQPEASVLYVSMGSFLSASNEQMHELSKGLSASGFRYLWVARDKAMSLQESCGTNGLVVPWCEQLGVLCHSSVGGFLTHCGWNSTMESIYAGIPMLTFPLAADQHHNSELIVEGWKIGLELKSIVGADNVVGREEISNNVKRLMDQNGEEGKQLRRRAKELQETCQKAIENGGSTDCNSNAFFEDFVHGKQKLPCNVDL</sequence>
<evidence type="ECO:0000256" key="1">
    <source>
        <dbReference type="ARBA" id="ARBA00009995"/>
    </source>
</evidence>
<dbReference type="InterPro" id="IPR002213">
    <property type="entry name" value="UDP_glucos_trans"/>
</dbReference>
<evidence type="ECO:0000256" key="2">
    <source>
        <dbReference type="ARBA" id="ARBA00022679"/>
    </source>
</evidence>
<evidence type="ECO:0000313" key="6">
    <source>
        <dbReference type="EMBL" id="KAK2977772.1"/>
    </source>
</evidence>
<dbReference type="InterPro" id="IPR035595">
    <property type="entry name" value="UDP_glycos_trans_CS"/>
</dbReference>
<dbReference type="GO" id="GO:0080044">
    <property type="term" value="F:quercetin 7-O-glucosyltransferase activity"/>
    <property type="evidence" value="ECO:0007669"/>
    <property type="project" value="TreeGrafter"/>
</dbReference>
<dbReference type="Proteomes" id="UP001187471">
    <property type="component" value="Unassembled WGS sequence"/>
</dbReference>
<accession>A0AA88QYX6</accession>
<dbReference type="CDD" id="cd03784">
    <property type="entry name" value="GT1_Gtf-like"/>
    <property type="match status" value="1"/>
</dbReference>
<dbReference type="Pfam" id="PF00201">
    <property type="entry name" value="UDPGT"/>
    <property type="match status" value="1"/>
</dbReference>
<dbReference type="AlphaFoldDB" id="A0AA88QYX6"/>
<dbReference type="EC" id="2.4.1.-" evidence="4"/>
<dbReference type="GO" id="GO:0080043">
    <property type="term" value="F:quercetin 3-O-glucosyltransferase activity"/>
    <property type="evidence" value="ECO:0007669"/>
    <property type="project" value="TreeGrafter"/>
</dbReference>
<dbReference type="PANTHER" id="PTHR11926">
    <property type="entry name" value="GLUCOSYL/GLUCURONOSYL TRANSFERASES"/>
    <property type="match status" value="1"/>
</dbReference>
<dbReference type="FunFam" id="3.40.50.2000:FF:000138">
    <property type="entry name" value="Glycosyltransferase"/>
    <property type="match status" value="1"/>
</dbReference>
<protein>
    <recommendedName>
        <fullName evidence="4">Glycosyltransferase</fullName>
        <ecNumber evidence="4">2.4.1.-</ecNumber>
    </recommendedName>
</protein>
<keyword evidence="2 3" id="KW-0808">Transferase</keyword>
<keyword evidence="3" id="KW-0328">Glycosyltransferase</keyword>
<feature type="coiled-coil region" evidence="5">
    <location>
        <begin position="404"/>
        <end position="431"/>
    </location>
</feature>
<name>A0AA88QYX6_9ASTE</name>
<comment type="caution">
    <text evidence="6">The sequence shown here is derived from an EMBL/GenBank/DDBJ whole genome shotgun (WGS) entry which is preliminary data.</text>
</comment>
<comment type="similarity">
    <text evidence="1 3">Belongs to the UDP-glycosyltransferase family.</text>
</comment>
<gene>
    <name evidence="6" type="ORF">RJ640_028917</name>
</gene>
<organism evidence="6 7">
    <name type="scientific">Escallonia rubra</name>
    <dbReference type="NCBI Taxonomy" id="112253"/>
    <lineage>
        <taxon>Eukaryota</taxon>
        <taxon>Viridiplantae</taxon>
        <taxon>Streptophyta</taxon>
        <taxon>Embryophyta</taxon>
        <taxon>Tracheophyta</taxon>
        <taxon>Spermatophyta</taxon>
        <taxon>Magnoliopsida</taxon>
        <taxon>eudicotyledons</taxon>
        <taxon>Gunneridae</taxon>
        <taxon>Pentapetalae</taxon>
        <taxon>asterids</taxon>
        <taxon>campanulids</taxon>
        <taxon>Escalloniales</taxon>
        <taxon>Escalloniaceae</taxon>
        <taxon>Escallonia</taxon>
    </lineage>
</organism>